<proteinExistence type="predicted"/>
<organism evidence="2 3">
    <name type="scientific">Aliarcobacter butzleri L355</name>
    <dbReference type="NCBI Taxonomy" id="1447263"/>
    <lineage>
        <taxon>Bacteria</taxon>
        <taxon>Pseudomonadati</taxon>
        <taxon>Campylobacterota</taxon>
        <taxon>Epsilonproteobacteria</taxon>
        <taxon>Campylobacterales</taxon>
        <taxon>Arcobacteraceae</taxon>
        <taxon>Aliarcobacter</taxon>
    </lineage>
</organism>
<gene>
    <name evidence="2" type="ORF">AF80_05685</name>
</gene>
<dbReference type="InterPro" id="IPR052163">
    <property type="entry name" value="DGC-Regulatory_Protein"/>
</dbReference>
<evidence type="ECO:0000313" key="2">
    <source>
        <dbReference type="EMBL" id="KLE09703.1"/>
    </source>
</evidence>
<dbReference type="RefSeq" id="WP_046998260.1">
    <property type="nucleotide sequence ID" value="NZ_JAIW01000039.1"/>
</dbReference>
<dbReference type="CDD" id="cd01949">
    <property type="entry name" value="GGDEF"/>
    <property type="match status" value="1"/>
</dbReference>
<dbReference type="Gene3D" id="3.30.70.270">
    <property type="match status" value="1"/>
</dbReference>
<reference evidence="2 3" key="1">
    <citation type="submission" date="2014-01" db="EMBL/GenBank/DDBJ databases">
        <title>Development of a Comparative Genomic Fingerprinting Assay for High Resolution Genotyping of Arcobacter butzleri.</title>
        <authorList>
            <person name="Webb A.L."/>
            <person name="Inglis G.D."/>
            <person name="Kruczkiewicz P."/>
            <person name="Selinger L.B."/>
            <person name="Taboada E.N."/>
        </authorList>
    </citation>
    <scope>NUCLEOTIDE SEQUENCE [LARGE SCALE GENOMIC DNA]</scope>
    <source>
        <strain evidence="2 3">L355</strain>
    </source>
</reference>
<protein>
    <submittedName>
        <fullName evidence="2">Diguanylate cyclase</fullName>
    </submittedName>
</protein>
<evidence type="ECO:0000259" key="1">
    <source>
        <dbReference type="PROSITE" id="PS50887"/>
    </source>
</evidence>
<sequence length="322" mass="37223">MSSILELIKQSATDENAFKSLESIFNFYEQLQYATNIKQVAEDIFIWLNKDFDVNNLIFSLFDINKSIKEDILIKGKEFYLDDDLSHFFIVNTHTNLNATVSFSATSQEHSKFLEEKYQTIEAAFSQVSPIIQNNILKKNFIDSLSLDSVTNVYTRDYLIKMLSERIRLLESEQNEMYLLMIGIDRFKAIIDEFNYEIGDKVLIELARVIHSNISEFDMVGRLDADIFLVSLNDCNEIQACNIAKKIISDFSEIDILVDKRSGQTLKKTICVGLERYLPNYNISLDDSIKNANTALYEARNKGRGQFFKFSDLKSEDNIELF</sequence>
<dbReference type="InterPro" id="IPR000160">
    <property type="entry name" value="GGDEF_dom"/>
</dbReference>
<dbReference type="InterPro" id="IPR043128">
    <property type="entry name" value="Rev_trsase/Diguanyl_cyclase"/>
</dbReference>
<dbReference type="SMART" id="SM00267">
    <property type="entry name" value="GGDEF"/>
    <property type="match status" value="1"/>
</dbReference>
<name>A0A0G9KZT0_9BACT</name>
<comment type="caution">
    <text evidence="2">The sequence shown here is derived from an EMBL/GenBank/DDBJ whole genome shotgun (WGS) entry which is preliminary data.</text>
</comment>
<dbReference type="PANTHER" id="PTHR46663:SF2">
    <property type="entry name" value="GGDEF DOMAIN-CONTAINING PROTEIN"/>
    <property type="match status" value="1"/>
</dbReference>
<dbReference type="EMBL" id="JAIW01000039">
    <property type="protein sequence ID" value="KLE09703.1"/>
    <property type="molecule type" value="Genomic_DNA"/>
</dbReference>
<dbReference type="PANTHER" id="PTHR46663">
    <property type="entry name" value="DIGUANYLATE CYCLASE DGCT-RELATED"/>
    <property type="match status" value="1"/>
</dbReference>
<dbReference type="NCBIfam" id="TIGR00254">
    <property type="entry name" value="GGDEF"/>
    <property type="match status" value="1"/>
</dbReference>
<dbReference type="InterPro" id="IPR029787">
    <property type="entry name" value="Nucleotide_cyclase"/>
</dbReference>
<dbReference type="AlphaFoldDB" id="A0A0G9KZT0"/>
<dbReference type="PROSITE" id="PS50887">
    <property type="entry name" value="GGDEF"/>
    <property type="match status" value="1"/>
</dbReference>
<dbReference type="PATRIC" id="fig|1447263.3.peg.1110"/>
<dbReference type="Proteomes" id="UP000035154">
    <property type="component" value="Unassembled WGS sequence"/>
</dbReference>
<dbReference type="Pfam" id="PF00990">
    <property type="entry name" value="GGDEF"/>
    <property type="match status" value="1"/>
</dbReference>
<dbReference type="SUPFAM" id="SSF55073">
    <property type="entry name" value="Nucleotide cyclase"/>
    <property type="match status" value="1"/>
</dbReference>
<feature type="domain" description="GGDEF" evidence="1">
    <location>
        <begin position="175"/>
        <end position="312"/>
    </location>
</feature>
<evidence type="ECO:0000313" key="3">
    <source>
        <dbReference type="Proteomes" id="UP000035154"/>
    </source>
</evidence>
<accession>A0A0G9KZT0</accession>